<accession>A0A7W7X027</accession>
<sequence length="152" mass="16816">MLLAAMAAARKGERWTAQDRVRSVEPVARRTGERNTLWTAFGPTNVKMFAVAVAVEAGAAAEALRLAEQIDHHHSPSLERRVAFLIDQAKGHEQRRDYASALVMLTMAEREAPEDMRHRPAARGLLDTLVRRGRRTVAAEAARMATRVGVPL</sequence>
<dbReference type="AlphaFoldDB" id="A0A7W7X027"/>
<evidence type="ECO:0000313" key="1">
    <source>
        <dbReference type="EMBL" id="MBB4969453.1"/>
    </source>
</evidence>
<dbReference type="EMBL" id="JACHJS010000001">
    <property type="protein sequence ID" value="MBB4969453.1"/>
    <property type="molecule type" value="Genomic_DNA"/>
</dbReference>
<comment type="caution">
    <text evidence="1">The sequence shown here is derived from an EMBL/GenBank/DDBJ whole genome shotgun (WGS) entry which is preliminary data.</text>
</comment>
<reference evidence="1 2" key="1">
    <citation type="submission" date="2020-08" db="EMBL/GenBank/DDBJ databases">
        <title>Sequencing the genomes of 1000 actinobacteria strains.</title>
        <authorList>
            <person name="Klenk H.-P."/>
        </authorList>
    </citation>
    <scope>NUCLEOTIDE SEQUENCE [LARGE SCALE GENOMIC DNA]</scope>
    <source>
        <strain evidence="1 2">DSM 45084</strain>
    </source>
</reference>
<gene>
    <name evidence="1" type="ORF">F4559_006812</name>
</gene>
<proteinExistence type="predicted"/>
<protein>
    <submittedName>
        <fullName evidence="1">Uncharacterized protein</fullName>
    </submittedName>
</protein>
<evidence type="ECO:0000313" key="2">
    <source>
        <dbReference type="Proteomes" id="UP000542674"/>
    </source>
</evidence>
<dbReference type="RefSeq" id="WP_246446785.1">
    <property type="nucleotide sequence ID" value="NZ_BAABAI010000035.1"/>
</dbReference>
<dbReference type="Proteomes" id="UP000542674">
    <property type="component" value="Unassembled WGS sequence"/>
</dbReference>
<organism evidence="1 2">
    <name type="scientific">Saccharothrix violaceirubra</name>
    <dbReference type="NCBI Taxonomy" id="413306"/>
    <lineage>
        <taxon>Bacteria</taxon>
        <taxon>Bacillati</taxon>
        <taxon>Actinomycetota</taxon>
        <taxon>Actinomycetes</taxon>
        <taxon>Pseudonocardiales</taxon>
        <taxon>Pseudonocardiaceae</taxon>
        <taxon>Saccharothrix</taxon>
    </lineage>
</organism>
<name>A0A7W7X027_9PSEU</name>
<keyword evidence="2" id="KW-1185">Reference proteome</keyword>